<evidence type="ECO:0000313" key="7">
    <source>
        <dbReference type="Proteomes" id="UP001583177"/>
    </source>
</evidence>
<dbReference type="InterPro" id="IPR020850">
    <property type="entry name" value="GED_dom"/>
</dbReference>
<dbReference type="Proteomes" id="UP001583177">
    <property type="component" value="Unassembled WGS sequence"/>
</dbReference>
<feature type="domain" description="Dynamin-type G" evidence="5">
    <location>
        <begin position="42"/>
        <end position="332"/>
    </location>
</feature>
<feature type="domain" description="GED" evidence="4">
    <location>
        <begin position="635"/>
        <end position="726"/>
    </location>
</feature>
<feature type="region of interest" description="Disordered" evidence="3">
    <location>
        <begin position="726"/>
        <end position="751"/>
    </location>
</feature>
<sequence>MGGSSPADVARDKEAIEQLNSPRAKLLLDTIDNLRELRVGEIVQLPQIIVVGDQSSGKSSVLEAVSGMKFPVHGDLCTRFATELILRRDPETKIAVSIQKATKMVAFGQDTAEQAESMPFHKTSFDKNALPEIINEAQERMGIRNGSKAFSKDILRVVVAGPDAPQLTLVDLPGIFHSATSDQTLQGKTIVDELIDKYMQESKSIILVVVAANNQLANQSVLTRAKLHDPSSRRIVGVITKPDLVDSSANEKKYLDLCRGLESAHKLPLGWHVLRNSSEQERNDANHDRDVEEQRFFQRSGWSSVSPANRGIESLRNKLSKVLFEHIRTSLPGLIREIENSLSAREEELKQLGKSRSTPEEMRSFLLGIADDFQRLARDAVEGRYGDRFFGDLSAYDRKLRARLRQMNHAFDSTMSSKGTTYNIECEIESDSDDISDDEIPAHLRRQIHEYQRQFPDPLPIKRSALTRQLEDLASLNQGKELPGTPNAELALQFFRKQAKPWKRIAEFHLVQVQDASKAFVDQLFQCVIGADNETIGAVLNGCADPFFDKKSALLVDKLQELLRPYTTGYGLPLEREFRAETSKRALLRNSQQLMEALKTERPDIFHPEAPAMDRETFLQSVVDTKSLSKGDFGTEQVIHMMVVHYEMSRRTFIENVINLAVENCLICDIPNILTPKKVNHMTEETLRDLVSESEEVLLKREVLQEQAKTLREGLRICQQHRRRDIAAPSTFARTDTPGKQRQMGSTSEQH</sequence>
<dbReference type="InterPro" id="IPR045063">
    <property type="entry name" value="Dynamin_N"/>
</dbReference>
<dbReference type="InterPro" id="IPR022812">
    <property type="entry name" value="Dynamin"/>
</dbReference>
<dbReference type="SUPFAM" id="SSF52540">
    <property type="entry name" value="P-loop containing nucleoside triphosphate hydrolases"/>
    <property type="match status" value="1"/>
</dbReference>
<dbReference type="PROSITE" id="PS51718">
    <property type="entry name" value="G_DYNAMIN_2"/>
    <property type="match status" value="1"/>
</dbReference>
<evidence type="ECO:0000256" key="3">
    <source>
        <dbReference type="SAM" id="MobiDB-lite"/>
    </source>
</evidence>
<protein>
    <recommendedName>
        <fullName evidence="8">Dynamin family protein</fullName>
    </recommendedName>
</protein>
<evidence type="ECO:0000259" key="4">
    <source>
        <dbReference type="PROSITE" id="PS51388"/>
    </source>
</evidence>
<keyword evidence="2" id="KW-0342">GTP-binding</keyword>
<dbReference type="EMBL" id="JAWRVE010000035">
    <property type="protein sequence ID" value="KAL1870870.1"/>
    <property type="molecule type" value="Genomic_DNA"/>
</dbReference>
<evidence type="ECO:0008006" key="8">
    <source>
        <dbReference type="Google" id="ProtNLM"/>
    </source>
</evidence>
<accession>A0ABR3X5C4</accession>
<name>A0ABR3X5C4_9PEZI</name>
<dbReference type="Pfam" id="PF00350">
    <property type="entry name" value="Dynamin_N"/>
    <property type="match status" value="1"/>
</dbReference>
<keyword evidence="7" id="KW-1185">Reference proteome</keyword>
<keyword evidence="1" id="KW-0547">Nucleotide-binding</keyword>
<dbReference type="CDD" id="cd08771">
    <property type="entry name" value="DLP_1"/>
    <property type="match status" value="1"/>
</dbReference>
<comment type="caution">
    <text evidence="6">The sequence shown here is derived from an EMBL/GenBank/DDBJ whole genome shotgun (WGS) entry which is preliminary data.</text>
</comment>
<gene>
    <name evidence="6" type="ORF">Daus18300_004959</name>
</gene>
<evidence type="ECO:0000256" key="2">
    <source>
        <dbReference type="ARBA" id="ARBA00023134"/>
    </source>
</evidence>
<dbReference type="Gene3D" id="3.40.50.300">
    <property type="entry name" value="P-loop containing nucleotide triphosphate hydrolases"/>
    <property type="match status" value="1"/>
</dbReference>
<feature type="compositionally biased region" description="Polar residues" evidence="3">
    <location>
        <begin position="732"/>
        <end position="751"/>
    </location>
</feature>
<organism evidence="6 7">
    <name type="scientific">Diaporthe australafricana</name>
    <dbReference type="NCBI Taxonomy" id="127596"/>
    <lineage>
        <taxon>Eukaryota</taxon>
        <taxon>Fungi</taxon>
        <taxon>Dikarya</taxon>
        <taxon>Ascomycota</taxon>
        <taxon>Pezizomycotina</taxon>
        <taxon>Sordariomycetes</taxon>
        <taxon>Sordariomycetidae</taxon>
        <taxon>Diaporthales</taxon>
        <taxon>Diaporthaceae</taxon>
        <taxon>Diaporthe</taxon>
    </lineage>
</organism>
<dbReference type="SMART" id="SM00053">
    <property type="entry name" value="DYNc"/>
    <property type="match status" value="1"/>
</dbReference>
<dbReference type="InterPro" id="IPR001401">
    <property type="entry name" value="Dynamin_GTPase"/>
</dbReference>
<proteinExistence type="predicted"/>
<evidence type="ECO:0000313" key="6">
    <source>
        <dbReference type="EMBL" id="KAL1870870.1"/>
    </source>
</evidence>
<dbReference type="InterPro" id="IPR027417">
    <property type="entry name" value="P-loop_NTPase"/>
</dbReference>
<dbReference type="PANTHER" id="PTHR11566:SF149">
    <property type="entry name" value="GTPASE, PUTATIVE (AFU_ORTHOLOGUE AFUA_6G11890)-RELATED"/>
    <property type="match status" value="1"/>
</dbReference>
<evidence type="ECO:0000256" key="1">
    <source>
        <dbReference type="ARBA" id="ARBA00022741"/>
    </source>
</evidence>
<dbReference type="PRINTS" id="PR00195">
    <property type="entry name" value="DYNAMIN"/>
</dbReference>
<dbReference type="InterPro" id="IPR000375">
    <property type="entry name" value="Dynamin_stalk"/>
</dbReference>
<reference evidence="6 7" key="1">
    <citation type="journal article" date="2024" name="IMA Fungus">
        <title>IMA Genome - F19 : A genome assembly and annotation guide to empower mycologists, including annotated draft genome sequences of Ceratocystis pirilliformis, Diaporthe australafricana, Fusarium ophioides, Paecilomyces lecythidis, and Sporothrix stenoceras.</title>
        <authorList>
            <person name="Aylward J."/>
            <person name="Wilson A.M."/>
            <person name="Visagie C.M."/>
            <person name="Spraker J."/>
            <person name="Barnes I."/>
            <person name="Buitendag C."/>
            <person name="Ceriani C."/>
            <person name="Del Mar Angel L."/>
            <person name="du Plessis D."/>
            <person name="Fuchs T."/>
            <person name="Gasser K."/>
            <person name="Kramer D."/>
            <person name="Li W."/>
            <person name="Munsamy K."/>
            <person name="Piso A."/>
            <person name="Price J.L."/>
            <person name="Sonnekus B."/>
            <person name="Thomas C."/>
            <person name="van der Nest A."/>
            <person name="van Dijk A."/>
            <person name="van Heerden A."/>
            <person name="van Vuuren N."/>
            <person name="Yilmaz N."/>
            <person name="Duong T.A."/>
            <person name="van der Merwe N.A."/>
            <person name="Wingfield M.J."/>
            <person name="Wingfield B.D."/>
        </authorList>
    </citation>
    <scope>NUCLEOTIDE SEQUENCE [LARGE SCALE GENOMIC DNA]</scope>
    <source>
        <strain evidence="6 7">CMW 18300</strain>
    </source>
</reference>
<dbReference type="InterPro" id="IPR030381">
    <property type="entry name" value="G_DYNAMIN_dom"/>
</dbReference>
<evidence type="ECO:0000259" key="5">
    <source>
        <dbReference type="PROSITE" id="PS51718"/>
    </source>
</evidence>
<dbReference type="PROSITE" id="PS51388">
    <property type="entry name" value="GED"/>
    <property type="match status" value="1"/>
</dbReference>
<dbReference type="Pfam" id="PF01031">
    <property type="entry name" value="Dynamin_M"/>
    <property type="match status" value="1"/>
</dbReference>
<dbReference type="PANTHER" id="PTHR11566">
    <property type="entry name" value="DYNAMIN"/>
    <property type="match status" value="1"/>
</dbReference>